<dbReference type="InterPro" id="IPR035974">
    <property type="entry name" value="Rap/Ran-GAP_sf"/>
</dbReference>
<evidence type="ECO:0000256" key="1">
    <source>
        <dbReference type="ARBA" id="ARBA00022468"/>
    </source>
</evidence>
<dbReference type="GO" id="GO:0051056">
    <property type="term" value="P:regulation of small GTPase mediated signal transduction"/>
    <property type="evidence" value="ECO:0007669"/>
    <property type="project" value="InterPro"/>
</dbReference>
<proteinExistence type="predicted"/>
<dbReference type="Pfam" id="PF02145">
    <property type="entry name" value="Rap_GAP"/>
    <property type="match status" value="1"/>
</dbReference>
<feature type="domain" description="Rap-GAP" evidence="2">
    <location>
        <begin position="1"/>
        <end position="246"/>
    </location>
</feature>
<evidence type="ECO:0000259" key="2">
    <source>
        <dbReference type="PROSITE" id="PS50085"/>
    </source>
</evidence>
<dbReference type="Ensembl" id="ENSFHET00000008570.1">
    <property type="protein sequence ID" value="ENSFHEP00000024129.1"/>
    <property type="gene ID" value="ENSFHEG00000005536.1"/>
</dbReference>
<name>A0A3Q2QC67_FUNHE</name>
<accession>A0A3Q2QC67</accession>
<sequence length="314" mass="34764">MAPSGLRVAAFRRDRSVLTLQVLERGAPYPQVILPQFGGYWIEDPEAPAPPVPPPASLESSGAAPGDYGYQLEEINEAARAYRKHFLGREHLNFFCSAGSLGNLLLSVRHEEEKEQEYLHLPFTEGDSQQLQRKRHIGNDIVAVVFQEEATPFVPDMIASNFLHAFILVQVEEPCSDNTRYKVSVTAREDVPPFGPPLPHPAVFTKGPEFRQFLLTKLINAELASYKSERFARLEERTRSALLDGLLDELHRRSQCMLGLSPGLEEEARGENGHAHGGLLESIKVSARASSPLLPPLCVGLYVSVPSNSNTLSF</sequence>
<keyword evidence="4" id="KW-1185">Reference proteome</keyword>
<dbReference type="SUPFAM" id="SSF111347">
    <property type="entry name" value="Rap/Ran-GAP"/>
    <property type="match status" value="1"/>
</dbReference>
<dbReference type="GeneTree" id="ENSGT00940000165230"/>
<dbReference type="Gene3D" id="3.40.50.11210">
    <property type="entry name" value="Rap/Ran-GAP"/>
    <property type="match status" value="1"/>
</dbReference>
<dbReference type="PROSITE" id="PS50085">
    <property type="entry name" value="RAPGAP"/>
    <property type="match status" value="1"/>
</dbReference>
<dbReference type="PANTHER" id="PTHR15711">
    <property type="entry name" value="RAP GTPASE-ACTIVATING PROTEIN"/>
    <property type="match status" value="1"/>
</dbReference>
<dbReference type="Proteomes" id="UP000265000">
    <property type="component" value="Unplaced"/>
</dbReference>
<dbReference type="STRING" id="8078.ENSFHEP00000024129"/>
<reference evidence="3" key="2">
    <citation type="submission" date="2025-09" db="UniProtKB">
        <authorList>
            <consortium name="Ensembl"/>
        </authorList>
    </citation>
    <scope>IDENTIFICATION</scope>
</reference>
<keyword evidence="1" id="KW-0343">GTPase activation</keyword>
<protein>
    <recommendedName>
        <fullName evidence="2">Rap-GAP domain-containing protein</fullName>
    </recommendedName>
</protein>
<evidence type="ECO:0000313" key="4">
    <source>
        <dbReference type="Proteomes" id="UP000265000"/>
    </source>
</evidence>
<dbReference type="InterPro" id="IPR050989">
    <property type="entry name" value="Rap1_Ran_GAP"/>
</dbReference>
<dbReference type="AlphaFoldDB" id="A0A3Q2QC67"/>
<dbReference type="GO" id="GO:0005096">
    <property type="term" value="F:GTPase activator activity"/>
    <property type="evidence" value="ECO:0007669"/>
    <property type="project" value="UniProtKB-KW"/>
</dbReference>
<organism evidence="3 4">
    <name type="scientific">Fundulus heteroclitus</name>
    <name type="common">Killifish</name>
    <name type="synonym">Mummichog</name>
    <dbReference type="NCBI Taxonomy" id="8078"/>
    <lineage>
        <taxon>Eukaryota</taxon>
        <taxon>Metazoa</taxon>
        <taxon>Chordata</taxon>
        <taxon>Craniata</taxon>
        <taxon>Vertebrata</taxon>
        <taxon>Euteleostomi</taxon>
        <taxon>Actinopterygii</taxon>
        <taxon>Neopterygii</taxon>
        <taxon>Teleostei</taxon>
        <taxon>Neoteleostei</taxon>
        <taxon>Acanthomorphata</taxon>
        <taxon>Ovalentaria</taxon>
        <taxon>Atherinomorphae</taxon>
        <taxon>Cyprinodontiformes</taxon>
        <taxon>Fundulidae</taxon>
        <taxon>Fundulus</taxon>
    </lineage>
</organism>
<dbReference type="PANTHER" id="PTHR15711:SF66">
    <property type="entry name" value="RAP1 GTPASE-ACTIVATING PROTEIN 2"/>
    <property type="match status" value="1"/>
</dbReference>
<reference evidence="3" key="1">
    <citation type="submission" date="2025-08" db="UniProtKB">
        <authorList>
            <consortium name="Ensembl"/>
        </authorList>
    </citation>
    <scope>IDENTIFICATION</scope>
</reference>
<evidence type="ECO:0000313" key="3">
    <source>
        <dbReference type="Ensembl" id="ENSFHEP00000024129.1"/>
    </source>
</evidence>
<dbReference type="InterPro" id="IPR000331">
    <property type="entry name" value="Rap/Ran_GAP_dom"/>
</dbReference>
<dbReference type="GO" id="GO:0005737">
    <property type="term" value="C:cytoplasm"/>
    <property type="evidence" value="ECO:0007669"/>
    <property type="project" value="TreeGrafter"/>
</dbReference>
<dbReference type="GO" id="GO:0005886">
    <property type="term" value="C:plasma membrane"/>
    <property type="evidence" value="ECO:0007669"/>
    <property type="project" value="TreeGrafter"/>
</dbReference>